<proteinExistence type="predicted"/>
<keyword evidence="2" id="KW-1185">Reference proteome</keyword>
<sequence>MASPQSFFKYILQILSQLKWALNYLLHQSFFSSHIDVVPGILITREMGVRRYELPPVASSAEAAECSICLGNIEEGDEVRELRCRHPFHRVCLDRWLGFGRMTCPLCRNNVPLSSSAVETREDVLLFRFSGIGSNERDRW</sequence>
<comment type="caution">
    <text evidence="1">The sequence shown here is derived from an EMBL/GenBank/DDBJ whole genome shotgun (WGS) entry which is preliminary data.</text>
</comment>
<reference evidence="2" key="1">
    <citation type="journal article" date="2023" name="Nat. Plants">
        <title>Single-cell RNA sequencing provides a high-resolution roadmap for understanding the multicellular compartmentation of specialized metabolism.</title>
        <authorList>
            <person name="Sun S."/>
            <person name="Shen X."/>
            <person name="Li Y."/>
            <person name="Li Y."/>
            <person name="Wang S."/>
            <person name="Li R."/>
            <person name="Zhang H."/>
            <person name="Shen G."/>
            <person name="Guo B."/>
            <person name="Wei J."/>
            <person name="Xu J."/>
            <person name="St-Pierre B."/>
            <person name="Chen S."/>
            <person name="Sun C."/>
        </authorList>
    </citation>
    <scope>NUCLEOTIDE SEQUENCE [LARGE SCALE GENOMIC DNA]</scope>
</reference>
<gene>
    <name evidence="1" type="ORF">M9H77_09691</name>
</gene>
<evidence type="ECO:0000313" key="1">
    <source>
        <dbReference type="EMBL" id="KAI5678741.1"/>
    </source>
</evidence>
<organism evidence="1 2">
    <name type="scientific">Catharanthus roseus</name>
    <name type="common">Madagascar periwinkle</name>
    <name type="synonym">Vinca rosea</name>
    <dbReference type="NCBI Taxonomy" id="4058"/>
    <lineage>
        <taxon>Eukaryota</taxon>
        <taxon>Viridiplantae</taxon>
        <taxon>Streptophyta</taxon>
        <taxon>Embryophyta</taxon>
        <taxon>Tracheophyta</taxon>
        <taxon>Spermatophyta</taxon>
        <taxon>Magnoliopsida</taxon>
        <taxon>eudicotyledons</taxon>
        <taxon>Gunneridae</taxon>
        <taxon>Pentapetalae</taxon>
        <taxon>asterids</taxon>
        <taxon>lamiids</taxon>
        <taxon>Gentianales</taxon>
        <taxon>Apocynaceae</taxon>
        <taxon>Rauvolfioideae</taxon>
        <taxon>Vinceae</taxon>
        <taxon>Catharanthinae</taxon>
        <taxon>Catharanthus</taxon>
    </lineage>
</organism>
<name>A0ACC0C1H6_CATRO</name>
<protein>
    <submittedName>
        <fullName evidence="1">Uncharacterized protein</fullName>
    </submittedName>
</protein>
<accession>A0ACC0C1H6</accession>
<dbReference type="Proteomes" id="UP001060085">
    <property type="component" value="Linkage Group LG02"/>
</dbReference>
<evidence type="ECO:0000313" key="2">
    <source>
        <dbReference type="Proteomes" id="UP001060085"/>
    </source>
</evidence>
<dbReference type="EMBL" id="CM044702">
    <property type="protein sequence ID" value="KAI5678741.1"/>
    <property type="molecule type" value="Genomic_DNA"/>
</dbReference>